<proteinExistence type="predicted"/>
<feature type="domain" description="Phage head morphogenesis" evidence="1">
    <location>
        <begin position="53"/>
        <end position="184"/>
    </location>
</feature>
<organism evidence="2 3">
    <name type="scientific">Endozoicomonas gorgoniicola</name>
    <dbReference type="NCBI Taxonomy" id="1234144"/>
    <lineage>
        <taxon>Bacteria</taxon>
        <taxon>Pseudomonadati</taxon>
        <taxon>Pseudomonadota</taxon>
        <taxon>Gammaproteobacteria</taxon>
        <taxon>Oceanospirillales</taxon>
        <taxon>Endozoicomonadaceae</taxon>
        <taxon>Endozoicomonas</taxon>
    </lineage>
</organism>
<keyword evidence="3" id="KW-1185">Reference proteome</keyword>
<protein>
    <submittedName>
        <fullName evidence="2">Phage minor head protein</fullName>
    </submittedName>
</protein>
<dbReference type="EMBL" id="JAPFCC010000001">
    <property type="protein sequence ID" value="MCW7552581.1"/>
    <property type="molecule type" value="Genomic_DNA"/>
</dbReference>
<evidence type="ECO:0000313" key="2">
    <source>
        <dbReference type="EMBL" id="MCW7552581.1"/>
    </source>
</evidence>
<dbReference type="InterPro" id="IPR006528">
    <property type="entry name" value="Phage_head_morphogenesis_dom"/>
</dbReference>
<dbReference type="Pfam" id="PF04233">
    <property type="entry name" value="Phage_Mu_F"/>
    <property type="match status" value="1"/>
</dbReference>
<evidence type="ECO:0000259" key="1">
    <source>
        <dbReference type="Pfam" id="PF04233"/>
    </source>
</evidence>
<gene>
    <name evidence="2" type="ORF">NX722_07945</name>
</gene>
<name>A0ABT3MT70_9GAMM</name>
<comment type="caution">
    <text evidence="2">The sequence shown here is derived from an EMBL/GenBank/DDBJ whole genome shotgun (WGS) entry which is preliminary data.</text>
</comment>
<sequence>MAEFKFPSEPPPEVLEYFKNKKLKPSFSWMDVWKYEHQTVFTVAKAMQLDILQDIRDGTLKAIAEGQTLQQFRKELTPLLQKKGWWGIKDMTDPVTGKTQLAQLGSPHRLRIIYDTNLRTARAAGQWDRIQRTRKTHPYLLYELGPSKEHRKEHTQWQGLLLPADDSFWNTHYPQNGWGCKCRVRQVSQVEYNRIKGKHGLKAPDIETREWTNKRTGEIMDVPKGIDPGWDYNPGKGRLTHLETVVKGKERAFKKEGE</sequence>
<accession>A0ABT3MT70</accession>
<evidence type="ECO:0000313" key="3">
    <source>
        <dbReference type="Proteomes" id="UP001209854"/>
    </source>
</evidence>
<dbReference type="Proteomes" id="UP001209854">
    <property type="component" value="Unassembled WGS sequence"/>
</dbReference>
<dbReference type="RefSeq" id="WP_262567534.1">
    <property type="nucleotide sequence ID" value="NZ_JAPFCC010000001.1"/>
</dbReference>
<reference evidence="2 3" key="1">
    <citation type="submission" date="2022-10" db="EMBL/GenBank/DDBJ databases">
        <title>High-quality genome sequences of two octocoral-associated bacteria, Endozoicomonas euniceicola EF212 and Endozoicomonas gorgoniicola PS125.</title>
        <authorList>
            <person name="Chiou Y.-J."/>
            <person name="Chen Y.-H."/>
        </authorList>
    </citation>
    <scope>NUCLEOTIDE SEQUENCE [LARGE SCALE GENOMIC DNA]</scope>
    <source>
        <strain evidence="2 3">PS125</strain>
    </source>
</reference>